<feature type="compositionally biased region" description="Basic residues" evidence="1">
    <location>
        <begin position="36"/>
        <end position="49"/>
    </location>
</feature>
<protein>
    <submittedName>
        <fullName evidence="2">Uncharacterized protein</fullName>
    </submittedName>
</protein>
<feature type="compositionally biased region" description="Basic and acidic residues" evidence="1">
    <location>
        <begin position="317"/>
        <end position="331"/>
    </location>
</feature>
<reference evidence="2 3" key="1">
    <citation type="submission" date="2019-12" db="EMBL/GenBank/DDBJ databases">
        <title>Draft genome sequence of the ascomycete Xylaria multiplex DSM 110363.</title>
        <authorList>
            <person name="Buettner E."/>
            <person name="Kellner H."/>
        </authorList>
    </citation>
    <scope>NUCLEOTIDE SEQUENCE [LARGE SCALE GENOMIC DNA]</scope>
    <source>
        <strain evidence="2 3">DSM 110363</strain>
    </source>
</reference>
<comment type="caution">
    <text evidence="2">The sequence shown here is derived from an EMBL/GenBank/DDBJ whole genome shotgun (WGS) entry which is preliminary data.</text>
</comment>
<dbReference type="AlphaFoldDB" id="A0A7C8MXC0"/>
<accession>A0A7C8MXC0</accession>
<dbReference type="Proteomes" id="UP000481858">
    <property type="component" value="Unassembled WGS sequence"/>
</dbReference>
<gene>
    <name evidence="2" type="ORF">GQX73_g5720</name>
</gene>
<feature type="compositionally biased region" description="Basic and acidic residues" evidence="1">
    <location>
        <begin position="351"/>
        <end position="368"/>
    </location>
</feature>
<dbReference type="InParanoid" id="A0A7C8MXC0"/>
<feature type="region of interest" description="Disordered" evidence="1">
    <location>
        <begin position="143"/>
        <end position="202"/>
    </location>
</feature>
<dbReference type="EMBL" id="WUBL01000060">
    <property type="protein sequence ID" value="KAF2967894.1"/>
    <property type="molecule type" value="Genomic_DNA"/>
</dbReference>
<name>A0A7C8MXC0_9PEZI</name>
<sequence>MLHRANYRDGSNLSARSSTPDRGCHTHSAGFSHEPRTKRSKSRYTVHKPRYSEQHQRYLEDSYEELVESTPRQDAGVDEVRTWVLEVFHRRCHPDPEGALNGFHWKGRDLHSQRRYLALRLRFRGEPYGYMIAHDIHDAIKESRRRAHKRQKEARRQIKKAMKTDGKTAPISGRTPTAQTSPPSTSLASTEGGAPSQGKSNIKAQKGPLAIANINTNHEAETSHLIGDNEPQDAGAGTARVRNKLVKIFTNGPRTCSGAAAITVMSPSGVEDPFRDPIPGPQITKPKPKPKKAKKKGKALVSLESPGSSQNPFLDPEPMRLIDADDFRLDSPEDTNWPSTGPPYRWLPGFRKRESGDGGKRIRDRREN</sequence>
<feature type="region of interest" description="Disordered" evidence="1">
    <location>
        <begin position="1"/>
        <end position="51"/>
    </location>
</feature>
<organism evidence="2 3">
    <name type="scientific">Xylaria multiplex</name>
    <dbReference type="NCBI Taxonomy" id="323545"/>
    <lineage>
        <taxon>Eukaryota</taxon>
        <taxon>Fungi</taxon>
        <taxon>Dikarya</taxon>
        <taxon>Ascomycota</taxon>
        <taxon>Pezizomycotina</taxon>
        <taxon>Sordariomycetes</taxon>
        <taxon>Xylariomycetidae</taxon>
        <taxon>Xylariales</taxon>
        <taxon>Xylariaceae</taxon>
        <taxon>Xylaria</taxon>
    </lineage>
</organism>
<feature type="region of interest" description="Disordered" evidence="1">
    <location>
        <begin position="268"/>
        <end position="368"/>
    </location>
</feature>
<dbReference type="OrthoDB" id="4774874at2759"/>
<keyword evidence="3" id="KW-1185">Reference proteome</keyword>
<evidence type="ECO:0000256" key="1">
    <source>
        <dbReference type="SAM" id="MobiDB-lite"/>
    </source>
</evidence>
<feature type="compositionally biased region" description="Basic residues" evidence="1">
    <location>
        <begin position="286"/>
        <end position="298"/>
    </location>
</feature>
<evidence type="ECO:0000313" key="2">
    <source>
        <dbReference type="EMBL" id="KAF2967894.1"/>
    </source>
</evidence>
<proteinExistence type="predicted"/>
<feature type="compositionally biased region" description="Polar residues" evidence="1">
    <location>
        <begin position="9"/>
        <end position="20"/>
    </location>
</feature>
<evidence type="ECO:0000313" key="3">
    <source>
        <dbReference type="Proteomes" id="UP000481858"/>
    </source>
</evidence>
<feature type="compositionally biased region" description="Basic residues" evidence="1">
    <location>
        <begin position="143"/>
        <end position="161"/>
    </location>
</feature>
<feature type="compositionally biased region" description="Low complexity" evidence="1">
    <location>
        <begin position="175"/>
        <end position="190"/>
    </location>
</feature>